<gene>
    <name evidence="1" type="ORF">PsorP6_015568</name>
</gene>
<keyword evidence="2" id="KW-1185">Reference proteome</keyword>
<evidence type="ECO:0000313" key="2">
    <source>
        <dbReference type="Proteomes" id="UP001163321"/>
    </source>
</evidence>
<organism evidence="1 2">
    <name type="scientific">Peronosclerospora sorghi</name>
    <dbReference type="NCBI Taxonomy" id="230839"/>
    <lineage>
        <taxon>Eukaryota</taxon>
        <taxon>Sar</taxon>
        <taxon>Stramenopiles</taxon>
        <taxon>Oomycota</taxon>
        <taxon>Peronosporomycetes</taxon>
        <taxon>Peronosporales</taxon>
        <taxon>Peronosporaceae</taxon>
        <taxon>Peronosclerospora</taxon>
    </lineage>
</organism>
<name>A0ACC0WQ10_9STRA</name>
<dbReference type="EMBL" id="CM047589">
    <property type="protein sequence ID" value="KAI9920396.1"/>
    <property type="molecule type" value="Genomic_DNA"/>
</dbReference>
<sequence>MHKKTKANPSSDPFKRMANAKAMTREITIQLVLVSSVTNSMHVLKLRDRGSHQPALYHEIEANGTHVATHGTPTAVAPHVVARHTTNTSLSHPVEPRPGTVHPPRGDTNGTVHPPPGHTSGATRHTRDTQGLVYTPSPPVHPGMPPPSALEIGRTPPNDTLPPGPPNATTTPASRPPDAPAPAPMTPVPNLVLLPPPTPVPPAPVAPVPPVPDLVLLAPPTPGPPAPPANNMTLPAPLESGPTSTTPSPPTPPVLEPPASSSPLPSHERPPPSEIQQEERTEPDQADPTMDNLTLAPILSDDIETEPRVPHHERTYPRNNVSTSSSSPADAISGWTLALIITGTVVAVLVSIFFVHRRHVRLTTAQTRRRGTLEQRALDSLFRQNRVTVPGTSQTSSSDQFVTEPLTPCEDIVVVATSFDEQAQASTRTDGFAASGAQALLHRDGTHARRPTAVRTSIHTPTDSYNENRYDSFRGVAPSSLLSSKLDSESVQSSSSARSSVLSIGSIGPASLRPSAQPSFLSHAKRQSSMKESAMGLSRSSGGYSVLDASVRSELDRTSADVRPNASGMTLPRSSQTSTGYGDKSFSSRLSDAMSDFNAEESYADSFIDIERHFGRDTDDSLYDVNKISDV</sequence>
<comment type="caution">
    <text evidence="1">The sequence shown here is derived from an EMBL/GenBank/DDBJ whole genome shotgun (WGS) entry which is preliminary data.</text>
</comment>
<dbReference type="Proteomes" id="UP001163321">
    <property type="component" value="Chromosome 10"/>
</dbReference>
<accession>A0ACC0WQ10</accession>
<protein>
    <submittedName>
        <fullName evidence="1">Uncharacterized protein</fullName>
    </submittedName>
</protein>
<reference evidence="1 2" key="1">
    <citation type="journal article" date="2022" name="bioRxiv">
        <title>The genome of the oomycete Peronosclerospora sorghi, a cosmopolitan pathogen of maize and sorghum, is inflated with dispersed pseudogenes.</title>
        <authorList>
            <person name="Fletcher K."/>
            <person name="Martin F."/>
            <person name="Isakeit T."/>
            <person name="Cavanaugh K."/>
            <person name="Magill C."/>
            <person name="Michelmore R."/>
        </authorList>
    </citation>
    <scope>NUCLEOTIDE SEQUENCE [LARGE SCALE GENOMIC DNA]</scope>
    <source>
        <strain evidence="1">P6</strain>
    </source>
</reference>
<proteinExistence type="predicted"/>
<evidence type="ECO:0000313" key="1">
    <source>
        <dbReference type="EMBL" id="KAI9920396.1"/>
    </source>
</evidence>